<organism evidence="2 3">
    <name type="scientific">Prunus yedoensis var. nudiflora</name>
    <dbReference type="NCBI Taxonomy" id="2094558"/>
    <lineage>
        <taxon>Eukaryota</taxon>
        <taxon>Viridiplantae</taxon>
        <taxon>Streptophyta</taxon>
        <taxon>Embryophyta</taxon>
        <taxon>Tracheophyta</taxon>
        <taxon>Spermatophyta</taxon>
        <taxon>Magnoliopsida</taxon>
        <taxon>eudicotyledons</taxon>
        <taxon>Gunneridae</taxon>
        <taxon>Pentapetalae</taxon>
        <taxon>rosids</taxon>
        <taxon>fabids</taxon>
        <taxon>Rosales</taxon>
        <taxon>Rosaceae</taxon>
        <taxon>Amygdaloideae</taxon>
        <taxon>Amygdaleae</taxon>
        <taxon>Prunus</taxon>
    </lineage>
</organism>
<reference evidence="2 3" key="1">
    <citation type="submission" date="2018-02" db="EMBL/GenBank/DDBJ databases">
        <title>Draft genome of wild Prunus yedoensis var. nudiflora.</title>
        <authorList>
            <person name="Baek S."/>
            <person name="Kim J.-H."/>
            <person name="Choi K."/>
            <person name="Kim G.-B."/>
            <person name="Cho A."/>
            <person name="Jang H."/>
            <person name="Shin C.-H."/>
            <person name="Yu H.-J."/>
            <person name="Mun J.-H."/>
        </authorList>
    </citation>
    <scope>NUCLEOTIDE SEQUENCE [LARGE SCALE GENOMIC DNA]</scope>
    <source>
        <strain evidence="3">cv. Jeju island</strain>
        <tissue evidence="2">Leaf</tissue>
    </source>
</reference>
<feature type="compositionally biased region" description="Polar residues" evidence="1">
    <location>
        <begin position="1"/>
        <end position="16"/>
    </location>
</feature>
<accession>A0A314ZUQ5</accession>
<dbReference type="STRING" id="2094558.A0A314ZUQ5"/>
<evidence type="ECO:0000256" key="1">
    <source>
        <dbReference type="SAM" id="MobiDB-lite"/>
    </source>
</evidence>
<dbReference type="EMBL" id="PJQY01000022">
    <property type="protein sequence ID" value="PQQ20968.1"/>
    <property type="molecule type" value="Genomic_DNA"/>
</dbReference>
<evidence type="ECO:0000313" key="3">
    <source>
        <dbReference type="Proteomes" id="UP000250321"/>
    </source>
</evidence>
<keyword evidence="3" id="KW-1185">Reference proteome</keyword>
<dbReference type="Proteomes" id="UP000250321">
    <property type="component" value="Unassembled WGS sequence"/>
</dbReference>
<feature type="compositionally biased region" description="Basic and acidic residues" evidence="1">
    <location>
        <begin position="17"/>
        <end position="27"/>
    </location>
</feature>
<comment type="caution">
    <text evidence="2">The sequence shown here is derived from an EMBL/GenBank/DDBJ whole genome shotgun (WGS) entry which is preliminary data.</text>
</comment>
<proteinExistence type="predicted"/>
<gene>
    <name evidence="2" type="ORF">Pyn_17075</name>
</gene>
<name>A0A314ZUQ5_PRUYE</name>
<feature type="region of interest" description="Disordered" evidence="1">
    <location>
        <begin position="1"/>
        <end position="62"/>
    </location>
</feature>
<evidence type="ECO:0000313" key="2">
    <source>
        <dbReference type="EMBL" id="PQQ20968.1"/>
    </source>
</evidence>
<dbReference type="AlphaFoldDB" id="A0A314ZUQ5"/>
<protein>
    <submittedName>
        <fullName evidence="2">ETHYLENE INSENSITIVE 3-like 3 protein</fullName>
    </submittedName>
</protein>
<sequence>MDLEPSSNLCNNTPNHVQDKEQGEKQPRPKRPRIRASPVEQLPAPSRNENIHLGPRNDLPDINHTDVQMIGFQVRDNQQENGTITTLRPLEKDLDIQAQLPASEFNYYSAVPSTT</sequence>